<evidence type="ECO:0000313" key="3">
    <source>
        <dbReference type="EMBL" id="SHK48920.1"/>
    </source>
</evidence>
<keyword evidence="1" id="KW-0472">Membrane</keyword>
<sequence>MKKFNLNELIWFLVLLTLSLYIFFMIYTGKIYILIHPKMKVYLIIGFIILFIFTIMQFPKIFTIPDRGGLKKNNLIFIFAVAMLMIAGNINVSSTYLEFKGVNLFPYYDDHEVKEKHNHETSIPSGIIELKDENFYCYLEDIQKNIDDYIGREVQVEGMVYAKKNMNNNSFIVTRLVMNCCAADSQYIGVTCTYYGGNVKTNTWVNIKGTVTKNTIKDSKGRDRVVPEVKVNSIEKIKEPNNLFIYQN</sequence>
<dbReference type="InterPro" id="IPR048447">
    <property type="entry name" value="DUF1980_C"/>
</dbReference>
<feature type="domain" description="DUF1980" evidence="2">
    <location>
        <begin position="119"/>
        <end position="247"/>
    </location>
</feature>
<protein>
    <submittedName>
        <fullName evidence="3">Putative membrane protein</fullName>
    </submittedName>
</protein>
<dbReference type="STRING" id="1121302.SAMN02745163_03898"/>
<dbReference type="InterPro" id="IPR015402">
    <property type="entry name" value="DUF1980"/>
</dbReference>
<reference evidence="3 4" key="1">
    <citation type="submission" date="2016-11" db="EMBL/GenBank/DDBJ databases">
        <authorList>
            <person name="Jaros S."/>
            <person name="Januszkiewicz K."/>
            <person name="Wedrychowicz H."/>
        </authorList>
    </citation>
    <scope>NUCLEOTIDE SEQUENCE [LARGE SCALE GENOMIC DNA]</scope>
    <source>
        <strain evidence="3 4">DSM 21758</strain>
    </source>
</reference>
<dbReference type="EMBL" id="FQZB01000018">
    <property type="protein sequence ID" value="SHK48920.1"/>
    <property type="molecule type" value="Genomic_DNA"/>
</dbReference>
<dbReference type="NCBIfam" id="TIGR03943">
    <property type="entry name" value="TIGR03943 family putative permease subunit"/>
    <property type="match status" value="1"/>
</dbReference>
<dbReference type="RefSeq" id="WP_072992052.1">
    <property type="nucleotide sequence ID" value="NZ_FQZB01000018.1"/>
</dbReference>
<dbReference type="PANTHER" id="PTHR40047:SF1">
    <property type="entry name" value="UPF0703 PROTEIN YCGQ"/>
    <property type="match status" value="1"/>
</dbReference>
<evidence type="ECO:0000259" key="2">
    <source>
        <dbReference type="Pfam" id="PF21537"/>
    </source>
</evidence>
<gene>
    <name evidence="3" type="ORF">SAMN02745163_03898</name>
</gene>
<accession>A0A1M6SWA1</accession>
<dbReference type="OrthoDB" id="9770408at2"/>
<organism evidence="3 4">
    <name type="scientific">Clostridium cavendishii DSM 21758</name>
    <dbReference type="NCBI Taxonomy" id="1121302"/>
    <lineage>
        <taxon>Bacteria</taxon>
        <taxon>Bacillati</taxon>
        <taxon>Bacillota</taxon>
        <taxon>Clostridia</taxon>
        <taxon>Eubacteriales</taxon>
        <taxon>Clostridiaceae</taxon>
        <taxon>Clostridium</taxon>
    </lineage>
</organism>
<feature type="transmembrane region" description="Helical" evidence="1">
    <location>
        <begin position="9"/>
        <end position="35"/>
    </location>
</feature>
<keyword evidence="1" id="KW-0812">Transmembrane</keyword>
<evidence type="ECO:0000313" key="4">
    <source>
        <dbReference type="Proteomes" id="UP000184310"/>
    </source>
</evidence>
<keyword evidence="1" id="KW-1133">Transmembrane helix</keyword>
<dbReference type="Pfam" id="PF21537">
    <property type="entry name" value="DUF1980_C"/>
    <property type="match status" value="1"/>
</dbReference>
<evidence type="ECO:0000256" key="1">
    <source>
        <dbReference type="SAM" id="Phobius"/>
    </source>
</evidence>
<dbReference type="InterPro" id="IPR052955">
    <property type="entry name" value="UPF0703_membrane_permease"/>
</dbReference>
<feature type="transmembrane region" description="Helical" evidence="1">
    <location>
        <begin position="74"/>
        <end position="92"/>
    </location>
</feature>
<keyword evidence="4" id="KW-1185">Reference proteome</keyword>
<dbReference type="PANTHER" id="PTHR40047">
    <property type="entry name" value="UPF0703 PROTEIN YCGQ"/>
    <property type="match status" value="1"/>
</dbReference>
<dbReference type="AlphaFoldDB" id="A0A1M6SWA1"/>
<dbReference type="Proteomes" id="UP000184310">
    <property type="component" value="Unassembled WGS sequence"/>
</dbReference>
<proteinExistence type="predicted"/>
<name>A0A1M6SWA1_9CLOT</name>
<feature type="transmembrane region" description="Helical" evidence="1">
    <location>
        <begin position="41"/>
        <end position="62"/>
    </location>
</feature>